<keyword evidence="2" id="KW-0067">ATP-binding</keyword>
<dbReference type="PANTHER" id="PTHR24346:SF42">
    <property type="entry name" value="SERINE_THREONINE-PROTEIN KINASE SIK3"/>
    <property type="match status" value="1"/>
</dbReference>
<dbReference type="EMBL" id="CAJGYM010000001">
    <property type="protein sequence ID" value="CAD6184408.1"/>
    <property type="molecule type" value="Genomic_DNA"/>
</dbReference>
<dbReference type="InterPro" id="IPR000719">
    <property type="entry name" value="Prot_kinase_dom"/>
</dbReference>
<sequence length="309" mass="35276">MSPPPPQRSSSTEQLIPILSQSLVGSFTSPIASTAHSLVFKVHSNVHHRDVAVKIINRKALPPTIVDKFLPREIEITIQVRHPHLSRCISVMQPIPSKIVIVSDFYERGTLLELILKEQRIKEIPLAVTMFRQLIEAVHYLHQRNITHRDIKLENILLDGNGDLKLTDFGFARCVQRRERSRSFCGTRPYSCPQICQYKTYDTFAADYYACGIVLFTMVVGKWPDQTPSTHVAFPDDLPSVPCRRLIISLLEEDELLRAGYDECLNSEWMSHQSNWVFADHSFVYEKVTKSPLHSPSGSDVSTYMNISR</sequence>
<proteinExistence type="predicted"/>
<protein>
    <recommendedName>
        <fullName evidence="3">Protein kinase domain-containing protein</fullName>
    </recommendedName>
</protein>
<evidence type="ECO:0000259" key="3">
    <source>
        <dbReference type="PROSITE" id="PS50011"/>
    </source>
</evidence>
<comment type="caution">
    <text evidence="4">The sequence shown here is derived from an EMBL/GenBank/DDBJ whole genome shotgun (WGS) entry which is preliminary data.</text>
</comment>
<keyword evidence="5" id="KW-1185">Reference proteome</keyword>
<dbReference type="PROSITE" id="PS50011">
    <property type="entry name" value="PROTEIN_KINASE_DOM"/>
    <property type="match status" value="1"/>
</dbReference>
<dbReference type="AlphaFoldDB" id="A0A8S1GNI9"/>
<name>A0A8S1GNI9_9PELO</name>
<dbReference type="PANTHER" id="PTHR24346">
    <property type="entry name" value="MAP/MICROTUBULE AFFINITY-REGULATING KINASE"/>
    <property type="match status" value="1"/>
</dbReference>
<evidence type="ECO:0000256" key="2">
    <source>
        <dbReference type="ARBA" id="ARBA00022840"/>
    </source>
</evidence>
<dbReference type="OrthoDB" id="541276at2759"/>
<dbReference type="Pfam" id="PF00069">
    <property type="entry name" value="Pkinase"/>
    <property type="match status" value="1"/>
</dbReference>
<accession>A0A8S1GNI9</accession>
<dbReference type="GO" id="GO:0000226">
    <property type="term" value="P:microtubule cytoskeleton organization"/>
    <property type="evidence" value="ECO:0007669"/>
    <property type="project" value="TreeGrafter"/>
</dbReference>
<dbReference type="GO" id="GO:0035556">
    <property type="term" value="P:intracellular signal transduction"/>
    <property type="evidence" value="ECO:0007669"/>
    <property type="project" value="TreeGrafter"/>
</dbReference>
<reference evidence="4" key="1">
    <citation type="submission" date="2020-10" db="EMBL/GenBank/DDBJ databases">
        <authorList>
            <person name="Kikuchi T."/>
        </authorList>
    </citation>
    <scope>NUCLEOTIDE SEQUENCE</scope>
    <source>
        <strain evidence="4">NKZ352</strain>
    </source>
</reference>
<dbReference type="Proteomes" id="UP000835052">
    <property type="component" value="Unassembled WGS sequence"/>
</dbReference>
<dbReference type="GO" id="GO:0005737">
    <property type="term" value="C:cytoplasm"/>
    <property type="evidence" value="ECO:0007669"/>
    <property type="project" value="TreeGrafter"/>
</dbReference>
<dbReference type="InterPro" id="IPR011009">
    <property type="entry name" value="Kinase-like_dom_sf"/>
</dbReference>
<feature type="domain" description="Protein kinase" evidence="3">
    <location>
        <begin position="25"/>
        <end position="270"/>
    </location>
</feature>
<organism evidence="4 5">
    <name type="scientific">Caenorhabditis auriculariae</name>
    <dbReference type="NCBI Taxonomy" id="2777116"/>
    <lineage>
        <taxon>Eukaryota</taxon>
        <taxon>Metazoa</taxon>
        <taxon>Ecdysozoa</taxon>
        <taxon>Nematoda</taxon>
        <taxon>Chromadorea</taxon>
        <taxon>Rhabditida</taxon>
        <taxon>Rhabditina</taxon>
        <taxon>Rhabditomorpha</taxon>
        <taxon>Rhabditoidea</taxon>
        <taxon>Rhabditidae</taxon>
        <taxon>Peloderinae</taxon>
        <taxon>Caenorhabditis</taxon>
    </lineage>
</organism>
<dbReference type="SUPFAM" id="SSF56112">
    <property type="entry name" value="Protein kinase-like (PK-like)"/>
    <property type="match status" value="1"/>
</dbReference>
<evidence type="ECO:0000313" key="5">
    <source>
        <dbReference type="Proteomes" id="UP000835052"/>
    </source>
</evidence>
<gene>
    <name evidence="4" type="ORF">CAUJ_LOCUS327</name>
</gene>
<dbReference type="InterPro" id="IPR008271">
    <property type="entry name" value="Ser/Thr_kinase_AS"/>
</dbReference>
<dbReference type="GO" id="GO:0050321">
    <property type="term" value="F:tau-protein kinase activity"/>
    <property type="evidence" value="ECO:0007669"/>
    <property type="project" value="TreeGrafter"/>
</dbReference>
<dbReference type="GO" id="GO:0005524">
    <property type="term" value="F:ATP binding"/>
    <property type="evidence" value="ECO:0007669"/>
    <property type="project" value="UniProtKB-KW"/>
</dbReference>
<dbReference type="Gene3D" id="1.10.510.10">
    <property type="entry name" value="Transferase(Phosphotransferase) domain 1"/>
    <property type="match status" value="1"/>
</dbReference>
<evidence type="ECO:0000313" key="4">
    <source>
        <dbReference type="EMBL" id="CAD6184408.1"/>
    </source>
</evidence>
<dbReference type="PROSITE" id="PS00108">
    <property type="entry name" value="PROTEIN_KINASE_ST"/>
    <property type="match status" value="1"/>
</dbReference>
<dbReference type="SMART" id="SM00220">
    <property type="entry name" value="S_TKc"/>
    <property type="match status" value="1"/>
</dbReference>
<keyword evidence="1" id="KW-0547">Nucleotide-binding</keyword>
<evidence type="ECO:0000256" key="1">
    <source>
        <dbReference type="ARBA" id="ARBA00022741"/>
    </source>
</evidence>